<dbReference type="SUPFAM" id="SSF50494">
    <property type="entry name" value="Trypsin-like serine proteases"/>
    <property type="match status" value="1"/>
</dbReference>
<dbReference type="GO" id="GO:0008061">
    <property type="term" value="F:chitin binding"/>
    <property type="evidence" value="ECO:0007669"/>
    <property type="project" value="InterPro"/>
</dbReference>
<feature type="domain" description="GH18" evidence="8">
    <location>
        <begin position="607"/>
        <end position="959"/>
    </location>
</feature>
<dbReference type="InterPro" id="IPR011583">
    <property type="entry name" value="Chitinase_II/V-like_cat"/>
</dbReference>
<dbReference type="InterPro" id="IPR001223">
    <property type="entry name" value="Glyco_hydro18_cat"/>
</dbReference>
<evidence type="ECO:0000256" key="1">
    <source>
        <dbReference type="ARBA" id="ARBA00022729"/>
    </source>
</evidence>
<evidence type="ECO:0000256" key="4">
    <source>
        <dbReference type="ARBA" id="ARBA00023180"/>
    </source>
</evidence>
<dbReference type="PROSITE" id="PS50240">
    <property type="entry name" value="TRYPSIN_DOM"/>
    <property type="match status" value="1"/>
</dbReference>
<name>A0A9N9TT64_PHYSR</name>
<evidence type="ECO:0000256" key="3">
    <source>
        <dbReference type="ARBA" id="ARBA00023157"/>
    </source>
</evidence>
<dbReference type="Pfam" id="PF00084">
    <property type="entry name" value="Sushi"/>
    <property type="match status" value="1"/>
</dbReference>
<dbReference type="SUPFAM" id="SSF54556">
    <property type="entry name" value="Chitinase insertion domain"/>
    <property type="match status" value="1"/>
</dbReference>
<dbReference type="InterPro" id="IPR001254">
    <property type="entry name" value="Trypsin_dom"/>
</dbReference>
<protein>
    <recommendedName>
        <fullName evidence="11">Chitinase</fullName>
    </recommendedName>
</protein>
<dbReference type="InterPro" id="IPR000436">
    <property type="entry name" value="Sushi_SCR_CCP_dom"/>
</dbReference>
<dbReference type="GO" id="GO:0004252">
    <property type="term" value="F:serine-type endopeptidase activity"/>
    <property type="evidence" value="ECO:0007669"/>
    <property type="project" value="InterPro"/>
</dbReference>
<keyword evidence="3" id="KW-1015">Disulfide bond</keyword>
<dbReference type="InterPro" id="IPR050314">
    <property type="entry name" value="Glycosyl_Hydrlase_18"/>
</dbReference>
<dbReference type="Gene3D" id="3.10.50.10">
    <property type="match status" value="1"/>
</dbReference>
<dbReference type="CDD" id="cd00033">
    <property type="entry name" value="CCP"/>
    <property type="match status" value="1"/>
</dbReference>
<keyword evidence="4" id="KW-0325">Glycoprotein</keyword>
<organism evidence="9 10">
    <name type="scientific">Phyllotreta striolata</name>
    <name type="common">Striped flea beetle</name>
    <name type="synonym">Crioceris striolata</name>
    <dbReference type="NCBI Taxonomy" id="444603"/>
    <lineage>
        <taxon>Eukaryota</taxon>
        <taxon>Metazoa</taxon>
        <taxon>Ecdysozoa</taxon>
        <taxon>Arthropoda</taxon>
        <taxon>Hexapoda</taxon>
        <taxon>Insecta</taxon>
        <taxon>Pterygota</taxon>
        <taxon>Neoptera</taxon>
        <taxon>Endopterygota</taxon>
        <taxon>Coleoptera</taxon>
        <taxon>Polyphaga</taxon>
        <taxon>Cucujiformia</taxon>
        <taxon>Chrysomeloidea</taxon>
        <taxon>Chrysomelidae</taxon>
        <taxon>Galerucinae</taxon>
        <taxon>Alticini</taxon>
        <taxon>Phyllotreta</taxon>
    </lineage>
</organism>
<dbReference type="PANTHER" id="PTHR11177">
    <property type="entry name" value="CHITINASE"/>
    <property type="match status" value="1"/>
</dbReference>
<evidence type="ECO:0000256" key="2">
    <source>
        <dbReference type="ARBA" id="ARBA00022801"/>
    </source>
</evidence>
<proteinExistence type="predicted"/>
<gene>
    <name evidence="9" type="ORF">PHYEVI_LOCUS10435</name>
</gene>
<dbReference type="GO" id="GO:0005975">
    <property type="term" value="P:carbohydrate metabolic process"/>
    <property type="evidence" value="ECO:0007669"/>
    <property type="project" value="InterPro"/>
</dbReference>
<keyword evidence="5" id="KW-0326">Glycosidase</keyword>
<evidence type="ECO:0000256" key="5">
    <source>
        <dbReference type="ARBA" id="ARBA00023295"/>
    </source>
</evidence>
<dbReference type="Pfam" id="PF00704">
    <property type="entry name" value="Glyco_hydro_18"/>
    <property type="match status" value="1"/>
</dbReference>
<dbReference type="InterPro" id="IPR035976">
    <property type="entry name" value="Sushi/SCR/CCP_sf"/>
</dbReference>
<keyword evidence="10" id="KW-1185">Reference proteome</keyword>
<keyword evidence="1 6" id="KW-0732">Signal</keyword>
<keyword evidence="2" id="KW-0378">Hydrolase</keyword>
<feature type="signal peptide" evidence="6">
    <location>
        <begin position="1"/>
        <end position="20"/>
    </location>
</feature>
<dbReference type="SMART" id="SM00636">
    <property type="entry name" value="Glyco_18"/>
    <property type="match status" value="1"/>
</dbReference>
<dbReference type="GO" id="GO:0006032">
    <property type="term" value="P:chitin catabolic process"/>
    <property type="evidence" value="ECO:0007669"/>
    <property type="project" value="TreeGrafter"/>
</dbReference>
<dbReference type="SUPFAM" id="SSF51445">
    <property type="entry name" value="(Trans)glycosidases"/>
    <property type="match status" value="1"/>
</dbReference>
<dbReference type="GO" id="GO:0006508">
    <property type="term" value="P:proteolysis"/>
    <property type="evidence" value="ECO:0007669"/>
    <property type="project" value="InterPro"/>
</dbReference>
<feature type="chain" id="PRO_5040395862" description="Chitinase" evidence="6">
    <location>
        <begin position="21"/>
        <end position="964"/>
    </location>
</feature>
<accession>A0A9N9TT64</accession>
<dbReference type="GO" id="GO:0004568">
    <property type="term" value="F:chitinase activity"/>
    <property type="evidence" value="ECO:0007669"/>
    <property type="project" value="TreeGrafter"/>
</dbReference>
<reference evidence="9" key="1">
    <citation type="submission" date="2022-01" db="EMBL/GenBank/DDBJ databases">
        <authorList>
            <person name="King R."/>
        </authorList>
    </citation>
    <scope>NUCLEOTIDE SEQUENCE</scope>
</reference>
<dbReference type="GO" id="GO:0005576">
    <property type="term" value="C:extracellular region"/>
    <property type="evidence" value="ECO:0007669"/>
    <property type="project" value="TreeGrafter"/>
</dbReference>
<dbReference type="SUPFAM" id="SSF57535">
    <property type="entry name" value="Complement control module/SCR domain"/>
    <property type="match status" value="1"/>
</dbReference>
<dbReference type="OrthoDB" id="6744641at2759"/>
<sequence>MGKCVLGIYFCIFILDIAYGLLAPTLCSENSNWPNCTSRWKRRTDDSFKCTLPQHPINGRWIIINGEGKPGDDIEVNTILKVECREGYRLISPSPFVLCDTSWNPNHFPKCERKCPSFYSTATTTLKCIDKEGYKIGCDQAVDGTYLTFDCIAYYEVPPGNKRSLFCRDGTWDFPKPVCQPVCGKKVNNDTLTLSYGGKPVKDLEYPWVVALYHKKAGEFQNVCGATLVSRRVIITAAHCVTDEFTNALPKEEFEVAAGKYYNSYGDPRDVWAQYRKLAKLIVKEGYRGSSQIYAADLAILVTHKLFRLGPVVQPICINNVQSIHLHHKQMGEVAGWGLTESNESADRLRVIKIPFKERNVCSLELPEEWEKKYNFLDKICAGYYRQNISVCKGDSGSGLVFLNSEDNRYYVHGIVSIAPSLMDSNCNYETNALYTSIAYYYNFIDLEMQRHYVEDCLLPPYPDNGYWVLENESEKQPGAIVPSTTVLKFTCNKDYKLSSPSEFYQCEDTYNIPTCNLVCQPLDFPKKTILNCKNSRDQVIDCAEATDGSSVTYTCPVGFETDRGVRTSTRYCISGTYGNPRPDCLVAGSVPKPTRKPKPTNSIDGRKVICTYASWWAHEEVLPEDFDPMLCTHVVYQFIGVWDKGDVRVQDDNLDLDQEERGLYNRVTDMKKKNKDLKVLLSVGGTAASNSSIFRRISQHAAKTGAFLGSAGYFIKTYRFDGLDIDWQFPELEDLGNYIQFLQVIRDEFDRNGWLLSASVKTEIYGTGYNVTAMNDLLDWVTIKSYDFYGFWSKYTGEHNALYPSSKEDKNEKKYLNMDAVAKNWLRAGLSKEKLVLSVAFYGRSFALKDPNQHGMRAPVTGVGPGIDGGFVRYYELCSQYKNFTEEWDDDTKSVYKYNSTSWIGFNSKDAVWIRGDYVKKSGYGGVNVYPWDGDDNKGVCGMRHILLKHLHGGMGHPVKWET</sequence>
<dbReference type="PROSITE" id="PS51910">
    <property type="entry name" value="GH18_2"/>
    <property type="match status" value="1"/>
</dbReference>
<evidence type="ECO:0008006" key="11">
    <source>
        <dbReference type="Google" id="ProtNLM"/>
    </source>
</evidence>
<dbReference type="InterPro" id="IPR029070">
    <property type="entry name" value="Chitinase_insertion_sf"/>
</dbReference>
<dbReference type="Pfam" id="PF00089">
    <property type="entry name" value="Trypsin"/>
    <property type="match status" value="1"/>
</dbReference>
<evidence type="ECO:0000256" key="6">
    <source>
        <dbReference type="SAM" id="SignalP"/>
    </source>
</evidence>
<dbReference type="CDD" id="cd00190">
    <property type="entry name" value="Tryp_SPc"/>
    <property type="match status" value="1"/>
</dbReference>
<dbReference type="SMART" id="SM00032">
    <property type="entry name" value="CCP"/>
    <property type="match status" value="4"/>
</dbReference>
<dbReference type="AlphaFoldDB" id="A0A9N9TT64"/>
<dbReference type="EMBL" id="OU900100">
    <property type="protein sequence ID" value="CAG9864178.1"/>
    <property type="molecule type" value="Genomic_DNA"/>
</dbReference>
<evidence type="ECO:0000313" key="9">
    <source>
        <dbReference type="EMBL" id="CAG9864178.1"/>
    </source>
</evidence>
<dbReference type="FunFam" id="3.10.50.10:FF:000003">
    <property type="entry name" value="Class V chitinase CHIT5b"/>
    <property type="match status" value="1"/>
</dbReference>
<dbReference type="PANTHER" id="PTHR11177:SF360">
    <property type="entry name" value="CHITINASE 4-RELATED"/>
    <property type="match status" value="1"/>
</dbReference>
<dbReference type="InterPro" id="IPR043504">
    <property type="entry name" value="Peptidase_S1_PA_chymotrypsin"/>
</dbReference>
<dbReference type="PROSITE" id="PS00134">
    <property type="entry name" value="TRYPSIN_HIS"/>
    <property type="match status" value="1"/>
</dbReference>
<feature type="domain" description="Peptidase S1" evidence="7">
    <location>
        <begin position="195"/>
        <end position="450"/>
    </location>
</feature>
<dbReference type="Proteomes" id="UP001153712">
    <property type="component" value="Chromosome 7"/>
</dbReference>
<dbReference type="Gene3D" id="3.20.20.80">
    <property type="entry name" value="Glycosidases"/>
    <property type="match status" value="1"/>
</dbReference>
<dbReference type="InterPro" id="IPR018114">
    <property type="entry name" value="TRYPSIN_HIS"/>
</dbReference>
<dbReference type="InterPro" id="IPR017853">
    <property type="entry name" value="GH"/>
</dbReference>
<dbReference type="InterPro" id="IPR009003">
    <property type="entry name" value="Peptidase_S1_PA"/>
</dbReference>
<dbReference type="Gene3D" id="2.40.10.10">
    <property type="entry name" value="Trypsin-like serine proteases"/>
    <property type="match status" value="2"/>
</dbReference>
<dbReference type="SMART" id="SM00020">
    <property type="entry name" value="Tryp_SPc"/>
    <property type="match status" value="1"/>
</dbReference>
<evidence type="ECO:0000313" key="10">
    <source>
        <dbReference type="Proteomes" id="UP001153712"/>
    </source>
</evidence>
<evidence type="ECO:0000259" key="8">
    <source>
        <dbReference type="PROSITE" id="PS51910"/>
    </source>
</evidence>
<dbReference type="Gene3D" id="2.10.70.10">
    <property type="entry name" value="Complement Module, domain 1"/>
    <property type="match status" value="1"/>
</dbReference>
<evidence type="ECO:0000259" key="7">
    <source>
        <dbReference type="PROSITE" id="PS50240"/>
    </source>
</evidence>